<feature type="domain" description="Alginate lyase" evidence="3">
    <location>
        <begin position="57"/>
        <end position="292"/>
    </location>
</feature>
<name>A0A1E3J316_9TREE</name>
<dbReference type="AlphaFoldDB" id="A0A1E3J316"/>
<organism evidence="4 5">
    <name type="scientific">Cryptococcus wingfieldii CBS 7118</name>
    <dbReference type="NCBI Taxonomy" id="1295528"/>
    <lineage>
        <taxon>Eukaryota</taxon>
        <taxon>Fungi</taxon>
        <taxon>Dikarya</taxon>
        <taxon>Basidiomycota</taxon>
        <taxon>Agaricomycotina</taxon>
        <taxon>Tremellomycetes</taxon>
        <taxon>Tremellales</taxon>
        <taxon>Cryptococcaceae</taxon>
        <taxon>Cryptococcus</taxon>
    </lineage>
</organism>
<dbReference type="OrthoDB" id="63533at2759"/>
<evidence type="ECO:0000259" key="3">
    <source>
        <dbReference type="Pfam" id="PF05426"/>
    </source>
</evidence>
<dbReference type="GO" id="GO:0042597">
    <property type="term" value="C:periplasmic space"/>
    <property type="evidence" value="ECO:0007669"/>
    <property type="project" value="InterPro"/>
</dbReference>
<gene>
    <name evidence="4" type="ORF">L198_05209</name>
</gene>
<evidence type="ECO:0000313" key="5">
    <source>
        <dbReference type="Proteomes" id="UP000094819"/>
    </source>
</evidence>
<evidence type="ECO:0000256" key="1">
    <source>
        <dbReference type="ARBA" id="ARBA00022729"/>
    </source>
</evidence>
<keyword evidence="5" id="KW-1185">Reference proteome</keyword>
<accession>A0A1E3J316</accession>
<dbReference type="Gene3D" id="1.50.10.100">
    <property type="entry name" value="Chondroitin AC/alginate lyase"/>
    <property type="match status" value="1"/>
</dbReference>
<dbReference type="RefSeq" id="XP_019030882.1">
    <property type="nucleotide sequence ID" value="XM_019177301.1"/>
</dbReference>
<dbReference type="Pfam" id="PF05426">
    <property type="entry name" value="Alginate_lyase"/>
    <property type="match status" value="1"/>
</dbReference>
<comment type="caution">
    <text evidence="4">The sequence shown here is derived from an EMBL/GenBank/DDBJ whole genome shotgun (WGS) entry which is preliminary data.</text>
</comment>
<keyword evidence="2" id="KW-0456">Lyase</keyword>
<evidence type="ECO:0000313" key="4">
    <source>
        <dbReference type="EMBL" id="ODN94351.1"/>
    </source>
</evidence>
<dbReference type="GO" id="GO:0016829">
    <property type="term" value="F:lyase activity"/>
    <property type="evidence" value="ECO:0007669"/>
    <property type="project" value="UniProtKB-KW"/>
</dbReference>
<protein>
    <recommendedName>
        <fullName evidence="3">Alginate lyase domain-containing protein</fullName>
    </recommendedName>
</protein>
<proteinExistence type="predicted"/>
<evidence type="ECO:0000256" key="2">
    <source>
        <dbReference type="ARBA" id="ARBA00023239"/>
    </source>
</evidence>
<dbReference type="SUPFAM" id="SSF48230">
    <property type="entry name" value="Chondroitin AC/alginate lyase"/>
    <property type="match status" value="1"/>
</dbReference>
<dbReference type="EMBL" id="AWGH01000015">
    <property type="protein sequence ID" value="ODN94351.1"/>
    <property type="molecule type" value="Genomic_DNA"/>
</dbReference>
<sequence>MSLPVPFQPSVILTPQPSSTPTPAALRALLPLAKDILRNDEVYSVTFSKMLCPEGKNNLFTLKPYYWEVAPGVWEHRDGQRNPYCDLPGGQIQLQDMATSVHTLALAALHLGDEVDDAGNPLKVQCLGHIERLLRVFFLDEATRMVPEVWYSQCNPGWKPLKGDYAFAIAIRYLILVSQALVMVSPMISEDVVDGMRSWLGVQVEWMKTSEQGEWVTKYGDNKTLWYHAIIASHLSVTEAEEGAKRYADELFDQWRAQYPTAETFFARDLRGTRPRHYALFALQPLFILARLTGQPSSPTYSPTLLQYLTELVDLLPHIEPGAIERPLEDEGGRYEAVSAWYQKMLSSMKGDGEGWEDAPDGTGWEGGWQERAKVSWGFV</sequence>
<dbReference type="Proteomes" id="UP000094819">
    <property type="component" value="Unassembled WGS sequence"/>
</dbReference>
<reference evidence="4 5" key="1">
    <citation type="submission" date="2016-06" db="EMBL/GenBank/DDBJ databases">
        <title>Evolution of pathogenesis and genome organization in the Tremellales.</title>
        <authorList>
            <person name="Cuomo C."/>
            <person name="Litvintseva A."/>
            <person name="Heitman J."/>
            <person name="Chen Y."/>
            <person name="Sun S."/>
            <person name="Springer D."/>
            <person name="Dromer F."/>
            <person name="Young S."/>
            <person name="Zeng Q."/>
            <person name="Chapman S."/>
            <person name="Gujja S."/>
            <person name="Saif S."/>
            <person name="Birren B."/>
        </authorList>
    </citation>
    <scope>NUCLEOTIDE SEQUENCE [LARGE SCALE GENOMIC DNA]</scope>
    <source>
        <strain evidence="4 5">CBS 7118</strain>
    </source>
</reference>
<dbReference type="InterPro" id="IPR008397">
    <property type="entry name" value="Alginate_lyase_dom"/>
</dbReference>
<dbReference type="InterPro" id="IPR008929">
    <property type="entry name" value="Chondroitin_lyas"/>
</dbReference>
<keyword evidence="1" id="KW-0732">Signal</keyword>
<dbReference type="GeneID" id="30194422"/>